<dbReference type="Proteomes" id="UP001430953">
    <property type="component" value="Unassembled WGS sequence"/>
</dbReference>
<keyword evidence="7" id="KW-0472">Membrane</keyword>
<proteinExistence type="predicted"/>
<keyword evidence="9" id="KW-0807">Transducer</keyword>
<keyword evidence="8" id="KW-0675">Receptor</keyword>
<keyword evidence="2" id="KW-1003">Cell membrane</keyword>
<evidence type="ECO:0000256" key="6">
    <source>
        <dbReference type="ARBA" id="ARBA00022989"/>
    </source>
</evidence>
<dbReference type="Pfam" id="PF02949">
    <property type="entry name" value="7tm_6"/>
    <property type="match status" value="1"/>
</dbReference>
<dbReference type="InterPro" id="IPR004117">
    <property type="entry name" value="7tm6_olfct_rcpt"/>
</dbReference>
<comment type="subcellular location">
    <subcellularLocation>
        <location evidence="1">Cell membrane</location>
        <topology evidence="1">Multi-pass membrane protein</topology>
    </subcellularLocation>
</comment>
<organism evidence="10 11">
    <name type="scientific">Cardiocondyla obscurior</name>
    <dbReference type="NCBI Taxonomy" id="286306"/>
    <lineage>
        <taxon>Eukaryota</taxon>
        <taxon>Metazoa</taxon>
        <taxon>Ecdysozoa</taxon>
        <taxon>Arthropoda</taxon>
        <taxon>Hexapoda</taxon>
        <taxon>Insecta</taxon>
        <taxon>Pterygota</taxon>
        <taxon>Neoptera</taxon>
        <taxon>Endopterygota</taxon>
        <taxon>Hymenoptera</taxon>
        <taxon>Apocrita</taxon>
        <taxon>Aculeata</taxon>
        <taxon>Formicoidea</taxon>
        <taxon>Formicidae</taxon>
        <taxon>Myrmicinae</taxon>
        <taxon>Cardiocondyla</taxon>
    </lineage>
</organism>
<dbReference type="GO" id="GO:0005549">
    <property type="term" value="F:odorant binding"/>
    <property type="evidence" value="ECO:0007669"/>
    <property type="project" value="InterPro"/>
</dbReference>
<keyword evidence="11" id="KW-1185">Reference proteome</keyword>
<dbReference type="PANTHER" id="PTHR21137">
    <property type="entry name" value="ODORANT RECEPTOR"/>
    <property type="match status" value="1"/>
</dbReference>
<accession>A0AAW2G2W5</accession>
<keyword evidence="5" id="KW-0552">Olfaction</keyword>
<comment type="caution">
    <text evidence="10">The sequence shown here is derived from an EMBL/GenBank/DDBJ whole genome shotgun (WGS) entry which is preliminary data.</text>
</comment>
<evidence type="ECO:0000256" key="5">
    <source>
        <dbReference type="ARBA" id="ARBA00022725"/>
    </source>
</evidence>
<keyword evidence="4" id="KW-0812">Transmembrane</keyword>
<evidence type="ECO:0000313" key="11">
    <source>
        <dbReference type="Proteomes" id="UP001430953"/>
    </source>
</evidence>
<protein>
    <submittedName>
        <fullName evidence="10">Uncharacterized protein</fullName>
    </submittedName>
</protein>
<dbReference type="GO" id="GO:0007165">
    <property type="term" value="P:signal transduction"/>
    <property type="evidence" value="ECO:0007669"/>
    <property type="project" value="UniProtKB-KW"/>
</dbReference>
<gene>
    <name evidence="10" type="ORF">PUN28_008219</name>
</gene>
<evidence type="ECO:0000256" key="9">
    <source>
        <dbReference type="ARBA" id="ARBA00023224"/>
    </source>
</evidence>
<dbReference type="AlphaFoldDB" id="A0AAW2G2W5"/>
<sequence>MFNIFINCYFTDTNFIIIFCLSKSIANAAYNTFWYNAKPNESRILLILILRSQKQLTITIGKFNNLSLEVFANILKASASYVSVLLAMS</sequence>
<evidence type="ECO:0000256" key="7">
    <source>
        <dbReference type="ARBA" id="ARBA00023136"/>
    </source>
</evidence>
<dbReference type="GO" id="GO:0004984">
    <property type="term" value="F:olfactory receptor activity"/>
    <property type="evidence" value="ECO:0007669"/>
    <property type="project" value="InterPro"/>
</dbReference>
<dbReference type="PANTHER" id="PTHR21137:SF35">
    <property type="entry name" value="ODORANT RECEPTOR 19A-RELATED"/>
    <property type="match status" value="1"/>
</dbReference>
<reference evidence="10 11" key="1">
    <citation type="submission" date="2023-03" db="EMBL/GenBank/DDBJ databases">
        <title>High recombination rates correlate with genetic variation in Cardiocondyla obscurior ants.</title>
        <authorList>
            <person name="Errbii M."/>
        </authorList>
    </citation>
    <scope>NUCLEOTIDE SEQUENCE [LARGE SCALE GENOMIC DNA]</scope>
    <source>
        <strain evidence="10">Alpha-2009</strain>
        <tissue evidence="10">Whole body</tissue>
    </source>
</reference>
<evidence type="ECO:0000256" key="3">
    <source>
        <dbReference type="ARBA" id="ARBA00022606"/>
    </source>
</evidence>
<keyword evidence="6" id="KW-1133">Transmembrane helix</keyword>
<evidence type="ECO:0000256" key="8">
    <source>
        <dbReference type="ARBA" id="ARBA00023170"/>
    </source>
</evidence>
<name>A0AAW2G2W5_9HYME</name>
<evidence type="ECO:0000256" key="4">
    <source>
        <dbReference type="ARBA" id="ARBA00022692"/>
    </source>
</evidence>
<evidence type="ECO:0000256" key="1">
    <source>
        <dbReference type="ARBA" id="ARBA00004651"/>
    </source>
</evidence>
<evidence type="ECO:0000256" key="2">
    <source>
        <dbReference type="ARBA" id="ARBA00022475"/>
    </source>
</evidence>
<dbReference type="GO" id="GO:0005886">
    <property type="term" value="C:plasma membrane"/>
    <property type="evidence" value="ECO:0007669"/>
    <property type="project" value="UniProtKB-SubCell"/>
</dbReference>
<evidence type="ECO:0000313" key="10">
    <source>
        <dbReference type="EMBL" id="KAL0120391.1"/>
    </source>
</evidence>
<dbReference type="EMBL" id="JADYXP020000007">
    <property type="protein sequence ID" value="KAL0120391.1"/>
    <property type="molecule type" value="Genomic_DNA"/>
</dbReference>
<keyword evidence="3" id="KW-0716">Sensory transduction</keyword>